<accession>A0A8T1T877</accession>
<gene>
    <name evidence="4" type="ORF">G0U57_009687</name>
</gene>
<evidence type="ECO:0000259" key="3">
    <source>
        <dbReference type="PROSITE" id="PS50287"/>
    </source>
</evidence>
<comment type="caution">
    <text evidence="4">The sequence shown here is derived from an EMBL/GenBank/DDBJ whole genome shotgun (WGS) entry which is preliminary data.</text>
</comment>
<dbReference type="Proteomes" id="UP000765507">
    <property type="component" value="Unassembled WGS sequence"/>
</dbReference>
<dbReference type="InterPro" id="IPR001190">
    <property type="entry name" value="SRCR"/>
</dbReference>
<dbReference type="PROSITE" id="PS50287">
    <property type="entry name" value="SRCR_2"/>
    <property type="match status" value="1"/>
</dbReference>
<feature type="domain" description="SRCR" evidence="3">
    <location>
        <begin position="38"/>
        <end position="55"/>
    </location>
</feature>
<evidence type="ECO:0000256" key="1">
    <source>
        <dbReference type="PROSITE-ProRule" id="PRU00196"/>
    </source>
</evidence>
<feature type="signal peptide" evidence="2">
    <location>
        <begin position="1"/>
        <end position="24"/>
    </location>
</feature>
<feature type="chain" id="PRO_5035756667" description="SRCR domain-containing protein" evidence="2">
    <location>
        <begin position="25"/>
        <end position="55"/>
    </location>
</feature>
<evidence type="ECO:0000256" key="2">
    <source>
        <dbReference type="SAM" id="SignalP"/>
    </source>
</evidence>
<evidence type="ECO:0000313" key="4">
    <source>
        <dbReference type="EMBL" id="KAG6937491.1"/>
    </source>
</evidence>
<keyword evidence="2" id="KW-0732">Signal</keyword>
<sequence length="55" mass="6002">MGPQMIFTWMLLISATILNDPAFSVYTTSAPLGISIPLRLVNGQDGCSGRVEVRY</sequence>
<organism evidence="4 5">
    <name type="scientific">Chelydra serpentina</name>
    <name type="common">Snapping turtle</name>
    <name type="synonym">Testudo serpentina</name>
    <dbReference type="NCBI Taxonomy" id="8475"/>
    <lineage>
        <taxon>Eukaryota</taxon>
        <taxon>Metazoa</taxon>
        <taxon>Chordata</taxon>
        <taxon>Craniata</taxon>
        <taxon>Vertebrata</taxon>
        <taxon>Euteleostomi</taxon>
        <taxon>Archelosauria</taxon>
        <taxon>Testudinata</taxon>
        <taxon>Testudines</taxon>
        <taxon>Cryptodira</taxon>
        <taxon>Durocryptodira</taxon>
        <taxon>Americhelydia</taxon>
        <taxon>Chelydroidea</taxon>
        <taxon>Chelydridae</taxon>
        <taxon>Chelydra</taxon>
    </lineage>
</organism>
<dbReference type="EMBL" id="JAHGAV010000024">
    <property type="protein sequence ID" value="KAG6937491.1"/>
    <property type="molecule type" value="Genomic_DNA"/>
</dbReference>
<dbReference type="GO" id="GO:0016020">
    <property type="term" value="C:membrane"/>
    <property type="evidence" value="ECO:0007669"/>
    <property type="project" value="InterPro"/>
</dbReference>
<protein>
    <recommendedName>
        <fullName evidence="3">SRCR domain-containing protein</fullName>
    </recommendedName>
</protein>
<feature type="non-terminal residue" evidence="4">
    <location>
        <position position="55"/>
    </location>
</feature>
<name>A0A8T1T877_CHESE</name>
<dbReference type="AlphaFoldDB" id="A0A8T1T877"/>
<evidence type="ECO:0000313" key="5">
    <source>
        <dbReference type="Proteomes" id="UP000765507"/>
    </source>
</evidence>
<keyword evidence="5" id="KW-1185">Reference proteome</keyword>
<comment type="caution">
    <text evidence="1">Lacks conserved residue(s) required for the propagation of feature annotation.</text>
</comment>
<reference evidence="4 5" key="1">
    <citation type="journal article" date="2020" name="G3 (Bethesda)">
        <title>Draft Genome of the Common Snapping Turtle, Chelydra serpentina, a Model for Phenotypic Plasticity in Reptiles.</title>
        <authorList>
            <person name="Das D."/>
            <person name="Singh S.K."/>
            <person name="Bierstedt J."/>
            <person name="Erickson A."/>
            <person name="Galli G.L.J."/>
            <person name="Crossley D.A. 2nd"/>
            <person name="Rhen T."/>
        </authorList>
    </citation>
    <scope>NUCLEOTIDE SEQUENCE [LARGE SCALE GENOMIC DNA]</scope>
    <source>
        <strain evidence="4">KW</strain>
    </source>
</reference>
<proteinExistence type="predicted"/>